<dbReference type="AlphaFoldDB" id="A0A087U7C6"/>
<protein>
    <recommendedName>
        <fullName evidence="1">Glutamine amidotransferase type-2 domain-containing protein</fullName>
    </recommendedName>
</protein>
<evidence type="ECO:0000313" key="3">
    <source>
        <dbReference type="Proteomes" id="UP000054359"/>
    </source>
</evidence>
<proteinExistence type="predicted"/>
<dbReference type="Pfam" id="PF00310">
    <property type="entry name" value="GATase_2"/>
    <property type="match status" value="1"/>
</dbReference>
<feature type="non-terminal residue" evidence="2">
    <location>
        <position position="52"/>
    </location>
</feature>
<dbReference type="Proteomes" id="UP000054359">
    <property type="component" value="Unassembled WGS sequence"/>
</dbReference>
<feature type="domain" description="Glutamine amidotransferase type-2" evidence="1">
    <location>
        <begin position="2"/>
        <end position="51"/>
    </location>
</feature>
<name>A0A087U7C6_STEMI</name>
<organism evidence="2 3">
    <name type="scientific">Stegodyphus mimosarum</name>
    <name type="common">African social velvet spider</name>
    <dbReference type="NCBI Taxonomy" id="407821"/>
    <lineage>
        <taxon>Eukaryota</taxon>
        <taxon>Metazoa</taxon>
        <taxon>Ecdysozoa</taxon>
        <taxon>Arthropoda</taxon>
        <taxon>Chelicerata</taxon>
        <taxon>Arachnida</taxon>
        <taxon>Araneae</taxon>
        <taxon>Araneomorphae</taxon>
        <taxon>Entelegynae</taxon>
        <taxon>Eresoidea</taxon>
        <taxon>Eresidae</taxon>
        <taxon>Stegodyphus</taxon>
    </lineage>
</organism>
<dbReference type="InterPro" id="IPR017932">
    <property type="entry name" value="GATase_2_dom"/>
</dbReference>
<accession>A0A087U7C6</accession>
<reference evidence="2 3" key="1">
    <citation type="submission" date="2013-11" db="EMBL/GenBank/DDBJ databases">
        <title>Genome sequencing of Stegodyphus mimosarum.</title>
        <authorList>
            <person name="Bechsgaard J."/>
        </authorList>
    </citation>
    <scope>NUCLEOTIDE SEQUENCE [LARGE SCALE GENOMIC DNA]</scope>
</reference>
<dbReference type="EMBL" id="KK118555">
    <property type="protein sequence ID" value="KFM73265.1"/>
    <property type="molecule type" value="Genomic_DNA"/>
</dbReference>
<evidence type="ECO:0000259" key="1">
    <source>
        <dbReference type="Pfam" id="PF00310"/>
    </source>
</evidence>
<evidence type="ECO:0000313" key="2">
    <source>
        <dbReference type="EMBL" id="KFM73265.1"/>
    </source>
</evidence>
<gene>
    <name evidence="2" type="ORF">X975_00020</name>
</gene>
<sequence>MLQVFVTGKGISKEEFKQKVYLLRKYSSYCFQKSFSRFYICSLSTDIIVYKV</sequence>
<dbReference type="OrthoDB" id="6430151at2759"/>
<keyword evidence="3" id="KW-1185">Reference proteome</keyword>
<dbReference type="Gene3D" id="3.60.20.10">
    <property type="entry name" value="Glutamine Phosphoribosylpyrophosphate, subunit 1, domain 1"/>
    <property type="match status" value="1"/>
</dbReference>
<dbReference type="InterPro" id="IPR029055">
    <property type="entry name" value="Ntn_hydrolases_N"/>
</dbReference>